<feature type="compositionally biased region" description="Basic residues" evidence="1">
    <location>
        <begin position="82"/>
        <end position="91"/>
    </location>
</feature>
<accession>A0A835F6E3</accession>
<feature type="region of interest" description="Disordered" evidence="1">
    <location>
        <begin position="77"/>
        <end position="99"/>
    </location>
</feature>
<evidence type="ECO:0000313" key="2">
    <source>
        <dbReference type="EMBL" id="KAF8729683.1"/>
    </source>
</evidence>
<sequence>MVCAAEKPLKKAEAAESKRTMAGVSLAQVVAALLGTCARRLSRAARRLHLRPPRQSSSSRAIVPFLGSGGGVIKKVLSSSSKSRRRRRRKGGGGGVDEPSFQWEGDGVWRKEIMMGDLCQPLEFSGHLLCTFKRGGASLNARTWERAHRLQLLLGHLQPSRSDGNQDGRCAGRPITSTVGFLATGGATACSPGFAVRLLVAGPVFARLPSRSSSRSLDPHSVYCSPSSFCRQPQARRRPVRAAAGNLLHVQPSNTIYYDAEGRRLEQPPTLRSLLRRPLPASVMLAKANAGGH</sequence>
<name>A0A835F6E3_9POAL</name>
<reference evidence="2" key="1">
    <citation type="submission" date="2020-07" db="EMBL/GenBank/DDBJ databases">
        <title>Genome sequence and genetic diversity analysis of an under-domesticated orphan crop, white fonio (Digitaria exilis).</title>
        <authorList>
            <person name="Bennetzen J.L."/>
            <person name="Chen S."/>
            <person name="Ma X."/>
            <person name="Wang X."/>
            <person name="Yssel A.E.J."/>
            <person name="Chaluvadi S.R."/>
            <person name="Johnson M."/>
            <person name="Gangashetty P."/>
            <person name="Hamidou F."/>
            <person name="Sanogo M.D."/>
            <person name="Zwaenepoel A."/>
            <person name="Wallace J."/>
            <person name="Van De Peer Y."/>
            <person name="Van Deynze A."/>
        </authorList>
    </citation>
    <scope>NUCLEOTIDE SEQUENCE</scope>
    <source>
        <tissue evidence="2">Leaves</tissue>
    </source>
</reference>
<keyword evidence="3" id="KW-1185">Reference proteome</keyword>
<gene>
    <name evidence="2" type="ORF">HU200_017635</name>
</gene>
<protein>
    <submittedName>
        <fullName evidence="2">Uncharacterized protein</fullName>
    </submittedName>
</protein>
<dbReference type="AlphaFoldDB" id="A0A835F6E3"/>
<proteinExistence type="predicted"/>
<dbReference type="PANTHER" id="PTHR33237:SF49">
    <property type="match status" value="1"/>
</dbReference>
<organism evidence="2 3">
    <name type="scientific">Digitaria exilis</name>
    <dbReference type="NCBI Taxonomy" id="1010633"/>
    <lineage>
        <taxon>Eukaryota</taxon>
        <taxon>Viridiplantae</taxon>
        <taxon>Streptophyta</taxon>
        <taxon>Embryophyta</taxon>
        <taxon>Tracheophyta</taxon>
        <taxon>Spermatophyta</taxon>
        <taxon>Magnoliopsida</taxon>
        <taxon>Liliopsida</taxon>
        <taxon>Poales</taxon>
        <taxon>Poaceae</taxon>
        <taxon>PACMAD clade</taxon>
        <taxon>Panicoideae</taxon>
        <taxon>Panicodae</taxon>
        <taxon>Paniceae</taxon>
        <taxon>Anthephorinae</taxon>
        <taxon>Digitaria</taxon>
    </lineage>
</organism>
<comment type="caution">
    <text evidence="2">The sequence shown here is derived from an EMBL/GenBank/DDBJ whole genome shotgun (WGS) entry which is preliminary data.</text>
</comment>
<evidence type="ECO:0000256" key="1">
    <source>
        <dbReference type="SAM" id="MobiDB-lite"/>
    </source>
</evidence>
<dbReference type="EMBL" id="JACEFO010001623">
    <property type="protein sequence ID" value="KAF8729683.1"/>
    <property type="molecule type" value="Genomic_DNA"/>
</dbReference>
<evidence type="ECO:0000313" key="3">
    <source>
        <dbReference type="Proteomes" id="UP000636709"/>
    </source>
</evidence>
<dbReference type="PANTHER" id="PTHR33237">
    <property type="entry name" value="F2P16.13 PROTEIN-RELATED"/>
    <property type="match status" value="1"/>
</dbReference>
<dbReference type="Proteomes" id="UP000636709">
    <property type="component" value="Unassembled WGS sequence"/>
</dbReference>